<comment type="caution">
    <text evidence="2">The sequence shown here is derived from an EMBL/GenBank/DDBJ whole genome shotgun (WGS) entry which is preliminary data.</text>
</comment>
<proteinExistence type="predicted"/>
<name>A0A699Z2C6_HAELA</name>
<dbReference type="GO" id="GO:0009723">
    <property type="term" value="P:response to ethylene"/>
    <property type="evidence" value="ECO:0007669"/>
    <property type="project" value="TreeGrafter"/>
</dbReference>
<reference evidence="2 3" key="1">
    <citation type="submission" date="2020-02" db="EMBL/GenBank/DDBJ databases">
        <title>Draft genome sequence of Haematococcus lacustris strain NIES-144.</title>
        <authorList>
            <person name="Morimoto D."/>
            <person name="Nakagawa S."/>
            <person name="Yoshida T."/>
            <person name="Sawayama S."/>
        </authorList>
    </citation>
    <scope>NUCLEOTIDE SEQUENCE [LARGE SCALE GENOMIC DNA]</scope>
    <source>
        <strain evidence="2 3">NIES-144</strain>
    </source>
</reference>
<dbReference type="PANTHER" id="PTHR20921">
    <property type="entry name" value="TRANSMEMBRANE PROTEIN 222"/>
    <property type="match status" value="1"/>
</dbReference>
<dbReference type="GO" id="GO:0010104">
    <property type="term" value="P:regulation of ethylene-activated signaling pathway"/>
    <property type="evidence" value="ECO:0007669"/>
    <property type="project" value="TreeGrafter"/>
</dbReference>
<keyword evidence="1" id="KW-1133">Transmembrane helix</keyword>
<organism evidence="2 3">
    <name type="scientific">Haematococcus lacustris</name>
    <name type="common">Green alga</name>
    <name type="synonym">Haematococcus pluvialis</name>
    <dbReference type="NCBI Taxonomy" id="44745"/>
    <lineage>
        <taxon>Eukaryota</taxon>
        <taxon>Viridiplantae</taxon>
        <taxon>Chlorophyta</taxon>
        <taxon>core chlorophytes</taxon>
        <taxon>Chlorophyceae</taxon>
        <taxon>CS clade</taxon>
        <taxon>Chlamydomonadales</taxon>
        <taxon>Haematococcaceae</taxon>
        <taxon>Haematococcus</taxon>
    </lineage>
</organism>
<keyword evidence="1" id="KW-0472">Membrane</keyword>
<dbReference type="AlphaFoldDB" id="A0A699Z2C6"/>
<protein>
    <submittedName>
        <fullName evidence="2">Uncharacterized protein</fullName>
    </submittedName>
</protein>
<evidence type="ECO:0000256" key="1">
    <source>
        <dbReference type="SAM" id="Phobius"/>
    </source>
</evidence>
<dbReference type="GO" id="GO:0005783">
    <property type="term" value="C:endoplasmic reticulum"/>
    <property type="evidence" value="ECO:0007669"/>
    <property type="project" value="TreeGrafter"/>
</dbReference>
<accession>A0A699Z2C6</accession>
<dbReference type="Proteomes" id="UP000485058">
    <property type="component" value="Unassembled WGS sequence"/>
</dbReference>
<evidence type="ECO:0000313" key="2">
    <source>
        <dbReference type="EMBL" id="GFH13436.1"/>
    </source>
</evidence>
<sequence>MAGISDSSGTAYDFAGSGTILRWPSGRTLLGMPTRWLQLVYPEDTGSGAEGTWPSKQALHHDQELNTVADAFKTEPYNLFTNNCHVFVSAVMTHVDYRNTHWDPFKVAVLVFFCARYTSIWGFLHTWLPFMTMVVLGVFYGRMVFLYVWLGLSVPLLAWFIIYNFANKVW</sequence>
<feature type="transmembrane region" description="Helical" evidence="1">
    <location>
        <begin position="144"/>
        <end position="166"/>
    </location>
</feature>
<dbReference type="Pfam" id="PF05608">
    <property type="entry name" value="RTE1"/>
    <property type="match status" value="1"/>
</dbReference>
<dbReference type="EMBL" id="BLLF01000612">
    <property type="protein sequence ID" value="GFH13436.1"/>
    <property type="molecule type" value="Genomic_DNA"/>
</dbReference>
<feature type="transmembrane region" description="Helical" evidence="1">
    <location>
        <begin position="107"/>
        <end position="124"/>
    </location>
</feature>
<dbReference type="InterPro" id="IPR008496">
    <property type="entry name" value="TMEM222/RTE1"/>
</dbReference>
<dbReference type="PANTHER" id="PTHR20921:SF0">
    <property type="entry name" value="TRANSMEMBRANE PROTEIN 222"/>
    <property type="match status" value="1"/>
</dbReference>
<keyword evidence="1" id="KW-0812">Transmembrane</keyword>
<keyword evidence="3" id="KW-1185">Reference proteome</keyword>
<gene>
    <name evidence="2" type="ORF">HaLaN_09322</name>
</gene>
<evidence type="ECO:0000313" key="3">
    <source>
        <dbReference type="Proteomes" id="UP000485058"/>
    </source>
</evidence>
<dbReference type="GO" id="GO:0005794">
    <property type="term" value="C:Golgi apparatus"/>
    <property type="evidence" value="ECO:0007669"/>
    <property type="project" value="TreeGrafter"/>
</dbReference>